<protein>
    <submittedName>
        <fullName evidence="2">SnoaL-like domain-containing protein</fullName>
    </submittedName>
</protein>
<organism evidence="2 3">
    <name type="scientific">Saccharopolyspora shandongensis</name>
    <dbReference type="NCBI Taxonomy" id="418495"/>
    <lineage>
        <taxon>Bacteria</taxon>
        <taxon>Bacillati</taxon>
        <taxon>Actinomycetota</taxon>
        <taxon>Actinomycetes</taxon>
        <taxon>Pseudonocardiales</taxon>
        <taxon>Pseudonocardiaceae</taxon>
        <taxon>Saccharopolyspora</taxon>
    </lineage>
</organism>
<dbReference type="Gene3D" id="3.10.450.50">
    <property type="match status" value="1"/>
</dbReference>
<accession>A0A1H3TKD5</accession>
<dbReference type="SUPFAM" id="SSF54427">
    <property type="entry name" value="NTF2-like"/>
    <property type="match status" value="1"/>
</dbReference>
<reference evidence="3" key="1">
    <citation type="submission" date="2016-10" db="EMBL/GenBank/DDBJ databases">
        <authorList>
            <person name="Varghese N."/>
            <person name="Submissions S."/>
        </authorList>
    </citation>
    <scope>NUCLEOTIDE SEQUENCE [LARGE SCALE GENOMIC DNA]</scope>
    <source>
        <strain evidence="3">CGMCC 4.3530</strain>
    </source>
</reference>
<dbReference type="CDD" id="cd00531">
    <property type="entry name" value="NTF2_like"/>
    <property type="match status" value="1"/>
</dbReference>
<dbReference type="EMBL" id="FNOK01000086">
    <property type="protein sequence ID" value="SDZ50666.1"/>
    <property type="molecule type" value="Genomic_DNA"/>
</dbReference>
<evidence type="ECO:0000313" key="3">
    <source>
        <dbReference type="Proteomes" id="UP000199529"/>
    </source>
</evidence>
<evidence type="ECO:0000313" key="2">
    <source>
        <dbReference type="EMBL" id="SDZ50666.1"/>
    </source>
</evidence>
<dbReference type="Proteomes" id="UP000199529">
    <property type="component" value="Unassembled WGS sequence"/>
</dbReference>
<name>A0A1H3TKD5_9PSEU</name>
<dbReference type="InterPro" id="IPR032710">
    <property type="entry name" value="NTF2-like_dom_sf"/>
</dbReference>
<feature type="domain" description="SnoaL-like" evidence="1">
    <location>
        <begin position="6"/>
        <end position="133"/>
    </location>
</feature>
<dbReference type="RefSeq" id="WP_177227023.1">
    <property type="nucleotide sequence ID" value="NZ_FNOK01000086.1"/>
</dbReference>
<dbReference type="AlphaFoldDB" id="A0A1H3TKD5"/>
<evidence type="ECO:0000259" key="1">
    <source>
        <dbReference type="Pfam" id="PF13577"/>
    </source>
</evidence>
<proteinExistence type="predicted"/>
<dbReference type="Pfam" id="PF13577">
    <property type="entry name" value="SnoaL_4"/>
    <property type="match status" value="1"/>
</dbReference>
<dbReference type="InterPro" id="IPR037401">
    <property type="entry name" value="SnoaL-like"/>
</dbReference>
<gene>
    <name evidence="2" type="ORF">SAMN05216215_10864</name>
</gene>
<sequence length="150" mass="16831">MTDLDVDDRFAIQQTTGRYAHAYDTGDVEGFVGVFTEDGIFEVVLVDQHDQRALFQGAAELRDFAESGMPRVNPVLHHVCGFVFDETDADEPRTRATVVVTKQYPDGPTVVTHGTYFDRWRKTEAGWRIAHRRYVALGYAGAHRTSPATP</sequence>
<keyword evidence="3" id="KW-1185">Reference proteome</keyword>
<dbReference type="STRING" id="418495.SAMN05216215_10864"/>